<evidence type="ECO:0000259" key="2">
    <source>
        <dbReference type="Pfam" id="PF01757"/>
    </source>
</evidence>
<evidence type="ECO:0000313" key="4">
    <source>
        <dbReference type="Proteomes" id="UP000616499"/>
    </source>
</evidence>
<feature type="transmembrane region" description="Helical" evidence="1">
    <location>
        <begin position="264"/>
        <end position="286"/>
    </location>
</feature>
<organism evidence="3 4">
    <name type="scientific">Pseudomonas asuensis</name>
    <dbReference type="NCBI Taxonomy" id="1825787"/>
    <lineage>
        <taxon>Bacteria</taxon>
        <taxon>Pseudomonadati</taxon>
        <taxon>Pseudomonadota</taxon>
        <taxon>Gammaproteobacteria</taxon>
        <taxon>Pseudomonadales</taxon>
        <taxon>Pseudomonadaceae</taxon>
        <taxon>Pseudomonas</taxon>
    </lineage>
</organism>
<keyword evidence="3" id="KW-0808">Transferase</keyword>
<protein>
    <submittedName>
        <fullName evidence="3">Acyltransferase</fullName>
    </submittedName>
</protein>
<reference evidence="4" key="1">
    <citation type="journal article" date="2019" name="Int. J. Syst. Evol. Microbiol.">
        <title>The Global Catalogue of Microorganisms (GCM) 10K type strain sequencing project: providing services to taxonomists for standard genome sequencing and annotation.</title>
        <authorList>
            <consortium name="The Broad Institute Genomics Platform"/>
            <consortium name="The Broad Institute Genome Sequencing Center for Infectious Disease"/>
            <person name="Wu L."/>
            <person name="Ma J."/>
        </authorList>
    </citation>
    <scope>NUCLEOTIDE SEQUENCE [LARGE SCALE GENOMIC DNA]</scope>
    <source>
        <strain evidence="4">JCM 13501</strain>
    </source>
</reference>
<evidence type="ECO:0000256" key="1">
    <source>
        <dbReference type="SAM" id="Phobius"/>
    </source>
</evidence>
<feature type="transmembrane region" description="Helical" evidence="1">
    <location>
        <begin position="239"/>
        <end position="258"/>
    </location>
</feature>
<keyword evidence="1" id="KW-0812">Transmembrane</keyword>
<gene>
    <name evidence="3" type="primary">nodX</name>
    <name evidence="3" type="ORF">GCM10009425_21150</name>
</gene>
<dbReference type="InterPro" id="IPR002656">
    <property type="entry name" value="Acyl_transf_3_dom"/>
</dbReference>
<feature type="transmembrane region" description="Helical" evidence="1">
    <location>
        <begin position="109"/>
        <end position="128"/>
    </location>
</feature>
<proteinExistence type="predicted"/>
<keyword evidence="4" id="KW-1185">Reference proteome</keyword>
<dbReference type="EMBL" id="BMNW01000004">
    <property type="protein sequence ID" value="GGM09657.1"/>
    <property type="molecule type" value="Genomic_DNA"/>
</dbReference>
<feature type="transmembrane region" description="Helical" evidence="1">
    <location>
        <begin position="42"/>
        <end position="66"/>
    </location>
</feature>
<keyword evidence="1" id="KW-0472">Membrane</keyword>
<dbReference type="PANTHER" id="PTHR23028">
    <property type="entry name" value="ACETYLTRANSFERASE"/>
    <property type="match status" value="1"/>
</dbReference>
<dbReference type="Proteomes" id="UP000616499">
    <property type="component" value="Unassembled WGS sequence"/>
</dbReference>
<sequence length="310" mass="34619">MTGHSDLADIGVDIFFAISGFLITGSYLRTSSRAHFIIKRALRIFPGLLLATLFSVLLVGVVATTLPLNEYVFNSVTATYLLNALLLTHYLLPGVFADNPYANIVNGSLWTLPFEALMYSGIVILGMLKLLKRYAVVPLFLLLAIGHFILLPALETESHTLSKLFRLGLDFFSGSALYLYKDRIIWSWRIALGLFLVSLVTLGHDTWFIIHALSLPYIALCFAQAKTPYLCKAGKYGDFSYGLYIFGFPIQQLLVLWLGADFNLAALIMLSFIITLSLAFLSWHFIEAPAMKLKTRWTTPSLVSPHIQKV</sequence>
<dbReference type="InterPro" id="IPR050879">
    <property type="entry name" value="Acyltransferase_3"/>
</dbReference>
<feature type="domain" description="Acyltransferase 3" evidence="2">
    <location>
        <begin position="8"/>
        <end position="281"/>
    </location>
</feature>
<feature type="transmembrane region" description="Helical" evidence="1">
    <location>
        <begin position="208"/>
        <end position="227"/>
    </location>
</feature>
<evidence type="ECO:0000313" key="3">
    <source>
        <dbReference type="EMBL" id="GGM09657.1"/>
    </source>
</evidence>
<dbReference type="GO" id="GO:0016746">
    <property type="term" value="F:acyltransferase activity"/>
    <property type="evidence" value="ECO:0007669"/>
    <property type="project" value="UniProtKB-KW"/>
</dbReference>
<accession>A0ABQ2GTD0</accession>
<dbReference type="Pfam" id="PF01757">
    <property type="entry name" value="Acyl_transf_3"/>
    <property type="match status" value="1"/>
</dbReference>
<name>A0ABQ2GTD0_9PSED</name>
<keyword evidence="3" id="KW-0012">Acyltransferase</keyword>
<keyword evidence="1" id="KW-1133">Transmembrane helix</keyword>
<comment type="caution">
    <text evidence="3">The sequence shown here is derived from an EMBL/GenBank/DDBJ whole genome shotgun (WGS) entry which is preliminary data.</text>
</comment>
<feature type="transmembrane region" description="Helical" evidence="1">
    <location>
        <begin position="78"/>
        <end position="97"/>
    </location>
</feature>
<feature type="transmembrane region" description="Helical" evidence="1">
    <location>
        <begin position="134"/>
        <end position="154"/>
    </location>
</feature>
<feature type="transmembrane region" description="Helical" evidence="1">
    <location>
        <begin position="184"/>
        <end position="202"/>
    </location>
</feature>
<feature type="transmembrane region" description="Helical" evidence="1">
    <location>
        <begin position="12"/>
        <end position="30"/>
    </location>
</feature>